<comment type="caution">
    <text evidence="1">The sequence shown here is derived from an EMBL/GenBank/DDBJ whole genome shotgun (WGS) entry which is preliminary data.</text>
</comment>
<name>A0ACD3SMU1_9BURK</name>
<proteinExistence type="predicted"/>
<evidence type="ECO:0000313" key="2">
    <source>
        <dbReference type="Proteomes" id="UP000004277"/>
    </source>
</evidence>
<reference evidence="1" key="1">
    <citation type="submission" date="2019-05" db="EMBL/GenBank/DDBJ databases">
        <title>Revised genome assembly of Burkholderiaceae (previously Ralstonia) sp. PBA.</title>
        <authorList>
            <person name="Gan H.M."/>
        </authorList>
    </citation>
    <scope>NUCLEOTIDE SEQUENCE</scope>
    <source>
        <strain evidence="1">PBA</strain>
    </source>
</reference>
<sequence length="232" mass="25346">MQRRRTVSSALAGTASGLAVLCCTLLVSSQTQADTVFRAPESAVSARNDAPAQEERRGLLSSMMSSTTAVASNVANRAGDLVMNALGLIGVRYRFGGNSPETGLDCSGFVRYVFNDTFGFLLPRRAEEMSRVGTTIDTTELRPGDLVFFNTMRRTFSHVGIYIGDNKFVHAPSSGGKIRVDDMRQSYWVARYNGARRVDEAQRPDMSRGLDSMVETLQRLDAGNVTSRLGTR</sequence>
<evidence type="ECO:0000313" key="1">
    <source>
        <dbReference type="EMBL" id="TMS57486.1"/>
    </source>
</evidence>
<accession>A0ACD3SMU1</accession>
<dbReference type="EMBL" id="AKCV02000023">
    <property type="protein sequence ID" value="TMS57486.1"/>
    <property type="molecule type" value="Genomic_DNA"/>
</dbReference>
<organism evidence="1 2">
    <name type="scientific">Imbroritus primus</name>
    <dbReference type="NCBI Taxonomy" id="3058603"/>
    <lineage>
        <taxon>Bacteria</taxon>
        <taxon>Pseudomonadati</taxon>
        <taxon>Pseudomonadota</taxon>
        <taxon>Betaproteobacteria</taxon>
        <taxon>Burkholderiales</taxon>
        <taxon>Burkholderiaceae</taxon>
        <taxon>Imbroritus</taxon>
    </lineage>
</organism>
<gene>
    <name evidence="1" type="ORF">MW7_012880</name>
</gene>
<keyword evidence="2" id="KW-1185">Reference proteome</keyword>
<protein>
    <submittedName>
        <fullName evidence="1">NlpC/P60 family protein</fullName>
    </submittedName>
</protein>
<dbReference type="Proteomes" id="UP000004277">
    <property type="component" value="Unassembled WGS sequence"/>
</dbReference>